<feature type="domain" description="HTH tetR-type" evidence="3">
    <location>
        <begin position="11"/>
        <end position="71"/>
    </location>
</feature>
<dbReference type="PROSITE" id="PS50977">
    <property type="entry name" value="HTH_TETR_2"/>
    <property type="match status" value="1"/>
</dbReference>
<evidence type="ECO:0000259" key="3">
    <source>
        <dbReference type="PROSITE" id="PS50977"/>
    </source>
</evidence>
<dbReference type="STRING" id="1791.GCA_001049355_00924"/>
<evidence type="ECO:0000256" key="2">
    <source>
        <dbReference type="PROSITE-ProRule" id="PRU00335"/>
    </source>
</evidence>
<sequence length="197" mass="21382">MTTVTSGPVAISVADRLLDGLAASIVERGYRDTTVADVVRHARTSKRTFYEQFASKEACLIELLRRNNVDLIARITATVDPESDWESQIRQAVRAYVDHIQARPAITLCWIREAPALGAVARPLHRQVMRELTGMLVTLTSSPGFRRAGLEPIAAPIALILLGGLRELTALFVEDGRDMAGIGEPAITAATALLGPR</sequence>
<dbReference type="PANTHER" id="PTHR30055">
    <property type="entry name" value="HTH-TYPE TRANSCRIPTIONAL REGULATOR RUTR"/>
    <property type="match status" value="1"/>
</dbReference>
<dbReference type="InterPro" id="IPR009057">
    <property type="entry name" value="Homeodomain-like_sf"/>
</dbReference>
<dbReference type="PANTHER" id="PTHR30055:SF187">
    <property type="entry name" value="TRANSCRIPTIONAL REGULATORY PROTEIN"/>
    <property type="match status" value="1"/>
</dbReference>
<organism evidence="4 5">
    <name type="scientific">Mycolicibacterium aurum</name>
    <name type="common">Mycobacterium aurum</name>
    <dbReference type="NCBI Taxonomy" id="1791"/>
    <lineage>
        <taxon>Bacteria</taxon>
        <taxon>Bacillati</taxon>
        <taxon>Actinomycetota</taxon>
        <taxon>Actinomycetes</taxon>
        <taxon>Mycobacteriales</taxon>
        <taxon>Mycobacteriaceae</taxon>
        <taxon>Mycolicibacterium</taxon>
    </lineage>
</organism>
<accession>A0A448J1L4</accession>
<dbReference type="InterPro" id="IPR050109">
    <property type="entry name" value="HTH-type_TetR-like_transc_reg"/>
</dbReference>
<dbReference type="KEGG" id="mauu:NCTC10437_05479"/>
<keyword evidence="5" id="KW-1185">Reference proteome</keyword>
<dbReference type="Gene3D" id="1.10.357.10">
    <property type="entry name" value="Tetracycline Repressor, domain 2"/>
    <property type="match status" value="1"/>
</dbReference>
<evidence type="ECO:0000256" key="1">
    <source>
        <dbReference type="ARBA" id="ARBA00023125"/>
    </source>
</evidence>
<protein>
    <submittedName>
        <fullName evidence="4">Transcriptional regulator</fullName>
    </submittedName>
</protein>
<feature type="DNA-binding region" description="H-T-H motif" evidence="2">
    <location>
        <begin position="34"/>
        <end position="53"/>
    </location>
</feature>
<reference evidence="4 5" key="1">
    <citation type="submission" date="2018-12" db="EMBL/GenBank/DDBJ databases">
        <authorList>
            <consortium name="Pathogen Informatics"/>
        </authorList>
    </citation>
    <scope>NUCLEOTIDE SEQUENCE [LARGE SCALE GENOMIC DNA]</scope>
    <source>
        <strain evidence="4 5">NCTC10437</strain>
    </source>
</reference>
<dbReference type="GO" id="GO:0003700">
    <property type="term" value="F:DNA-binding transcription factor activity"/>
    <property type="evidence" value="ECO:0007669"/>
    <property type="project" value="TreeGrafter"/>
</dbReference>
<dbReference type="RefSeq" id="WP_370737119.1">
    <property type="nucleotide sequence ID" value="NZ_CVQQ01000001.1"/>
</dbReference>
<dbReference type="InterPro" id="IPR001647">
    <property type="entry name" value="HTH_TetR"/>
</dbReference>
<dbReference type="SUPFAM" id="SSF46689">
    <property type="entry name" value="Homeodomain-like"/>
    <property type="match status" value="1"/>
</dbReference>
<evidence type="ECO:0000313" key="5">
    <source>
        <dbReference type="Proteomes" id="UP000279306"/>
    </source>
</evidence>
<dbReference type="GO" id="GO:0000976">
    <property type="term" value="F:transcription cis-regulatory region binding"/>
    <property type="evidence" value="ECO:0007669"/>
    <property type="project" value="TreeGrafter"/>
</dbReference>
<name>A0A448J1L4_MYCAU</name>
<dbReference type="AlphaFoldDB" id="A0A448J1L4"/>
<gene>
    <name evidence="4" type="ORF">NCTC10437_05479</name>
</gene>
<keyword evidence="1 2" id="KW-0238">DNA-binding</keyword>
<dbReference type="Pfam" id="PF00440">
    <property type="entry name" value="TetR_N"/>
    <property type="match status" value="1"/>
</dbReference>
<evidence type="ECO:0000313" key="4">
    <source>
        <dbReference type="EMBL" id="VEG58447.1"/>
    </source>
</evidence>
<dbReference type="EMBL" id="LR134356">
    <property type="protein sequence ID" value="VEG58447.1"/>
    <property type="molecule type" value="Genomic_DNA"/>
</dbReference>
<dbReference type="Proteomes" id="UP000279306">
    <property type="component" value="Chromosome"/>
</dbReference>
<proteinExistence type="predicted"/>